<dbReference type="PANTHER" id="PTHR15032">
    <property type="entry name" value="N-ACYL-PHOSPHATIDYLETHANOLAMINE-HYDROLYZING PHOSPHOLIPASE D"/>
    <property type="match status" value="1"/>
</dbReference>
<dbReference type="Pfam" id="PF12706">
    <property type="entry name" value="Lactamase_B_2"/>
    <property type="match status" value="1"/>
</dbReference>
<feature type="chain" id="PRO_5046773591" evidence="1">
    <location>
        <begin position="29"/>
        <end position="372"/>
    </location>
</feature>
<accession>A0ABN6ME05</accession>
<organism evidence="3 4">
    <name type="scientific">Desulfofustis limnaeus</name>
    <dbReference type="NCBI Taxonomy" id="2740163"/>
    <lineage>
        <taxon>Bacteria</taxon>
        <taxon>Pseudomonadati</taxon>
        <taxon>Thermodesulfobacteriota</taxon>
        <taxon>Desulfobulbia</taxon>
        <taxon>Desulfobulbales</taxon>
        <taxon>Desulfocapsaceae</taxon>
        <taxon>Desulfofustis</taxon>
    </lineage>
</organism>
<protein>
    <submittedName>
        <fullName evidence="3">Membrane protein</fullName>
    </submittedName>
</protein>
<name>A0ABN6ME05_9BACT</name>
<gene>
    <name evidence="3" type="ORF">DPPLL_37020</name>
</gene>
<feature type="signal peptide" evidence="1">
    <location>
        <begin position="1"/>
        <end position="28"/>
    </location>
</feature>
<keyword evidence="4" id="KW-1185">Reference proteome</keyword>
<proteinExistence type="predicted"/>
<dbReference type="Gene3D" id="3.60.15.10">
    <property type="entry name" value="Ribonuclease Z/Hydroxyacylglutathione hydrolase-like"/>
    <property type="match status" value="1"/>
</dbReference>
<feature type="domain" description="Metallo-beta-lactamase" evidence="2">
    <location>
        <begin position="135"/>
        <end position="324"/>
    </location>
</feature>
<keyword evidence="1" id="KW-0732">Signal</keyword>
<evidence type="ECO:0000259" key="2">
    <source>
        <dbReference type="Pfam" id="PF12706"/>
    </source>
</evidence>
<evidence type="ECO:0000313" key="3">
    <source>
        <dbReference type="EMBL" id="BDD89337.1"/>
    </source>
</evidence>
<dbReference type="InterPro" id="IPR036866">
    <property type="entry name" value="RibonucZ/Hydroxyglut_hydro"/>
</dbReference>
<evidence type="ECO:0000256" key="1">
    <source>
        <dbReference type="SAM" id="SignalP"/>
    </source>
</evidence>
<dbReference type="InterPro" id="IPR001279">
    <property type="entry name" value="Metallo-B-lactamas"/>
</dbReference>
<dbReference type="PIRSF" id="PIRSF038896">
    <property type="entry name" value="NAPE-PLD"/>
    <property type="match status" value="1"/>
</dbReference>
<reference evidence="3 4" key="1">
    <citation type="submission" date="2022-01" db="EMBL/GenBank/DDBJ databases">
        <title>Desulfofustis limnae sp. nov., a novel mesophilic sulfate-reducing bacterium isolated from marsh soil.</title>
        <authorList>
            <person name="Watanabe M."/>
            <person name="Takahashi A."/>
            <person name="Kojima H."/>
            <person name="Fukui M."/>
        </authorList>
    </citation>
    <scope>NUCLEOTIDE SEQUENCE [LARGE SCALE GENOMIC DNA]</scope>
    <source>
        <strain evidence="3 4">PPLL</strain>
    </source>
</reference>
<dbReference type="InterPro" id="IPR024884">
    <property type="entry name" value="NAPE-PLD"/>
</dbReference>
<dbReference type="EMBL" id="AP025516">
    <property type="protein sequence ID" value="BDD89337.1"/>
    <property type="molecule type" value="Genomic_DNA"/>
</dbReference>
<dbReference type="RefSeq" id="WP_284152645.1">
    <property type="nucleotide sequence ID" value="NZ_AP025516.1"/>
</dbReference>
<sequence length="372" mass="42794">MRDKLFFRRLLRELPGLLTMCLSTLLCASCLLTPPPFAEQQWRQQVLSQDPAALYAPHERDGRFFNPWQPEEKRGFSQVIRWRLTRSADYTDEEEAFRPPFQPGLLDRLRIMEPDRNILVWIGHGTFLIRLNGGWWLTDPMLSERALLPKRVSPPALRKQDLAALPGPLNVIISHNHYDHLDAATIASLPATSRFYVPLGVGELISSLHDGAVVELDWWQRAFAGADELICLPAQHWSLRLGRGRNDSLWASFLIRSGDMTIYFGGDSGYFVGYREFGRVFDNIDYALLPITAYHPRWFMHYPHLNVEEALQAFDDLGARYFVPSQWGTFHLGDEPPGYPLLDLNRVLQLAMRPEERYLRPELGEIIVLDGN</sequence>
<dbReference type="Proteomes" id="UP000830055">
    <property type="component" value="Chromosome"/>
</dbReference>
<dbReference type="SUPFAM" id="SSF56281">
    <property type="entry name" value="Metallo-hydrolase/oxidoreductase"/>
    <property type="match status" value="1"/>
</dbReference>
<dbReference type="PANTHER" id="PTHR15032:SF4">
    <property type="entry name" value="N-ACYL-PHOSPHATIDYLETHANOLAMINE-HYDROLYZING PHOSPHOLIPASE D"/>
    <property type="match status" value="1"/>
</dbReference>
<evidence type="ECO:0000313" key="4">
    <source>
        <dbReference type="Proteomes" id="UP000830055"/>
    </source>
</evidence>